<name>A0A8J5MS49_HOMAM</name>
<accession>A0A8J5MS49</accession>
<organism evidence="2 3">
    <name type="scientific">Homarus americanus</name>
    <name type="common">American lobster</name>
    <dbReference type="NCBI Taxonomy" id="6706"/>
    <lineage>
        <taxon>Eukaryota</taxon>
        <taxon>Metazoa</taxon>
        <taxon>Ecdysozoa</taxon>
        <taxon>Arthropoda</taxon>
        <taxon>Crustacea</taxon>
        <taxon>Multicrustacea</taxon>
        <taxon>Malacostraca</taxon>
        <taxon>Eumalacostraca</taxon>
        <taxon>Eucarida</taxon>
        <taxon>Decapoda</taxon>
        <taxon>Pleocyemata</taxon>
        <taxon>Astacidea</taxon>
        <taxon>Nephropoidea</taxon>
        <taxon>Nephropidae</taxon>
        <taxon>Homarus</taxon>
    </lineage>
</organism>
<dbReference type="Proteomes" id="UP000747542">
    <property type="component" value="Unassembled WGS sequence"/>
</dbReference>
<proteinExistence type="predicted"/>
<dbReference type="AlphaFoldDB" id="A0A8J5MS49"/>
<keyword evidence="3" id="KW-1185">Reference proteome</keyword>
<dbReference type="EMBL" id="JAHLQT010029328">
    <property type="protein sequence ID" value="KAG7161467.1"/>
    <property type="molecule type" value="Genomic_DNA"/>
</dbReference>
<feature type="region of interest" description="Disordered" evidence="1">
    <location>
        <begin position="63"/>
        <end position="112"/>
    </location>
</feature>
<evidence type="ECO:0000313" key="2">
    <source>
        <dbReference type="EMBL" id="KAG7161467.1"/>
    </source>
</evidence>
<gene>
    <name evidence="2" type="ORF">Hamer_G026686</name>
</gene>
<comment type="caution">
    <text evidence="2">The sequence shown here is derived from an EMBL/GenBank/DDBJ whole genome shotgun (WGS) entry which is preliminary data.</text>
</comment>
<protein>
    <recommendedName>
        <fullName evidence="4">DDE-1 domain-containing protein</fullName>
    </recommendedName>
</protein>
<evidence type="ECO:0008006" key="4">
    <source>
        <dbReference type="Google" id="ProtNLM"/>
    </source>
</evidence>
<feature type="non-terminal residue" evidence="2">
    <location>
        <position position="112"/>
    </location>
</feature>
<reference evidence="2" key="1">
    <citation type="journal article" date="2021" name="Sci. Adv.">
        <title>The American lobster genome reveals insights on longevity, neural, and immune adaptations.</title>
        <authorList>
            <person name="Polinski J.M."/>
            <person name="Zimin A.V."/>
            <person name="Clark K.F."/>
            <person name="Kohn A.B."/>
            <person name="Sadowski N."/>
            <person name="Timp W."/>
            <person name="Ptitsyn A."/>
            <person name="Khanna P."/>
            <person name="Romanova D.Y."/>
            <person name="Williams P."/>
            <person name="Greenwood S.J."/>
            <person name="Moroz L.L."/>
            <person name="Walt D.R."/>
            <person name="Bodnar A.G."/>
        </authorList>
    </citation>
    <scope>NUCLEOTIDE SEQUENCE</scope>
    <source>
        <strain evidence="2">GMGI-L3</strain>
    </source>
</reference>
<evidence type="ECO:0000313" key="3">
    <source>
        <dbReference type="Proteomes" id="UP000747542"/>
    </source>
</evidence>
<sequence length="112" mass="12260">GMDGGVKVWLDKVWSKRPGGLLPKNSLLVWDQFSAHTTENTKRLAKGLNTQLALSLSLSKKCGMSNAMDGTEDNLLYETDSSDDDDDDSSSHDDSELGDEPNSEDFSGFEDE</sequence>
<feature type="compositionally biased region" description="Acidic residues" evidence="1">
    <location>
        <begin position="96"/>
        <end position="112"/>
    </location>
</feature>
<evidence type="ECO:0000256" key="1">
    <source>
        <dbReference type="SAM" id="MobiDB-lite"/>
    </source>
</evidence>